<dbReference type="Proteomes" id="UP000052237">
    <property type="component" value="Unassembled WGS sequence"/>
</dbReference>
<accession>A0A0S4SX83</accession>
<feature type="chain" id="PRO_5014239543" description="Lipoprotein" evidence="1">
    <location>
        <begin position="22"/>
        <end position="188"/>
    </location>
</feature>
<keyword evidence="4" id="KW-1185">Reference proteome</keyword>
<evidence type="ECO:0008006" key="6">
    <source>
        <dbReference type="Google" id="ProtNLM"/>
    </source>
</evidence>
<dbReference type="PROSITE" id="PS51257">
    <property type="entry name" value="PROKAR_LIPOPROTEIN"/>
    <property type="match status" value="1"/>
</dbReference>
<feature type="signal peptide" evidence="1">
    <location>
        <begin position="1"/>
        <end position="21"/>
    </location>
</feature>
<dbReference type="GeneID" id="29473643"/>
<name>A0A0S4SX83_CAMHY</name>
<proteinExistence type="predicted"/>
<evidence type="ECO:0000313" key="5">
    <source>
        <dbReference type="Proteomes" id="UP000052257"/>
    </source>
</evidence>
<comment type="caution">
    <text evidence="3">The sequence shown here is derived from an EMBL/GenBank/DDBJ whole genome shotgun (WGS) entry which is preliminary data.</text>
</comment>
<sequence>MKKILCCILIFFGLIGCANQAQEIYMSTTSAIYIDENLVGKKVYVNFNENEGNLTEVVKFELIKNGYIITQEELSDINIKGRINFFRKNSFSRPTMLMDMGFGFGRHYRSRSFGLLYSTDPFNDDFYNKEYYYDAQISLFITIKNKNTYSTNLNLESEKSQIDFSKERTMSNFNDKIAKKVVEILNGY</sequence>
<organism evidence="3 4">
    <name type="scientific">Campylobacter hyointestinalis subsp. hyointestinalis</name>
    <dbReference type="NCBI Taxonomy" id="91352"/>
    <lineage>
        <taxon>Bacteria</taxon>
        <taxon>Pseudomonadati</taxon>
        <taxon>Campylobacterota</taxon>
        <taxon>Epsilonproteobacteria</taxon>
        <taxon>Campylobacterales</taxon>
        <taxon>Campylobacteraceae</taxon>
        <taxon>Campylobacter</taxon>
    </lineage>
</organism>
<protein>
    <recommendedName>
        <fullName evidence="6">Lipoprotein</fullName>
    </recommendedName>
</protein>
<evidence type="ECO:0000313" key="4">
    <source>
        <dbReference type="Proteomes" id="UP000052237"/>
    </source>
</evidence>
<accession>A0A2S5J821</accession>
<dbReference type="Proteomes" id="UP000052257">
    <property type="component" value="Unassembled WGS sequence"/>
</dbReference>
<dbReference type="RefSeq" id="WP_059426198.1">
    <property type="nucleotide sequence ID" value="NZ_CP040464.1"/>
</dbReference>
<keyword evidence="1" id="KW-0732">Signal</keyword>
<dbReference type="EMBL" id="FAUW01000001">
    <property type="protein sequence ID" value="CUU73300.1"/>
    <property type="molecule type" value="Genomic_DNA"/>
</dbReference>
<dbReference type="EMBL" id="FAVB01000002">
    <property type="protein sequence ID" value="CUU76163.1"/>
    <property type="molecule type" value="Genomic_DNA"/>
</dbReference>
<evidence type="ECO:0000256" key="1">
    <source>
        <dbReference type="SAM" id="SignalP"/>
    </source>
</evidence>
<evidence type="ECO:0000313" key="3">
    <source>
        <dbReference type="EMBL" id="CUU76163.1"/>
    </source>
</evidence>
<gene>
    <name evidence="3" type="ORF">ERS686654_00725</name>
    <name evidence="2" type="ORF">ERS739220_00497</name>
</gene>
<evidence type="ECO:0000313" key="2">
    <source>
        <dbReference type="EMBL" id="CUU73300.1"/>
    </source>
</evidence>
<reference evidence="4 5" key="1">
    <citation type="submission" date="2015-11" db="EMBL/GenBank/DDBJ databases">
        <authorList>
            <consortium name="Pathogen Informatics"/>
        </authorList>
    </citation>
    <scope>NUCLEOTIDE SEQUENCE [LARGE SCALE GENOMIC DNA]</scope>
    <source>
        <strain evidence="3 4">006A-0059</strain>
        <strain evidence="2 5">006A-0191</strain>
    </source>
</reference>
<dbReference type="AlphaFoldDB" id="A0A0S4SX83"/>